<gene>
    <name evidence="7" type="ORF">R1sor_025282</name>
</gene>
<evidence type="ECO:0000313" key="8">
    <source>
        <dbReference type="Proteomes" id="UP001633002"/>
    </source>
</evidence>
<feature type="chain" id="PRO_5044776395" description="SKP1 component POZ domain-containing protein" evidence="4">
    <location>
        <begin position="24"/>
        <end position="327"/>
    </location>
</feature>
<dbReference type="CDD" id="cd18322">
    <property type="entry name" value="BTB_POZ_SKP1"/>
    <property type="match status" value="2"/>
</dbReference>
<proteinExistence type="inferred from homology"/>
<name>A0ABD3GDV8_9MARC</name>
<dbReference type="InterPro" id="IPR016897">
    <property type="entry name" value="SKP1"/>
</dbReference>
<dbReference type="SUPFAM" id="SSF54695">
    <property type="entry name" value="POZ domain"/>
    <property type="match status" value="2"/>
</dbReference>
<dbReference type="AlphaFoldDB" id="A0ABD3GDV8"/>
<dbReference type="InterPro" id="IPR011333">
    <property type="entry name" value="SKP1/BTB/POZ_sf"/>
</dbReference>
<dbReference type="GO" id="GO:0009867">
    <property type="term" value="P:jasmonic acid mediated signaling pathway"/>
    <property type="evidence" value="ECO:0007669"/>
    <property type="project" value="UniProtKB-ARBA"/>
</dbReference>
<comment type="caution">
    <text evidence="7">The sequence shown here is derived from an EMBL/GenBank/DDBJ whole genome shotgun (WGS) entry which is preliminary data.</text>
</comment>
<reference evidence="7 8" key="1">
    <citation type="submission" date="2024-09" db="EMBL/GenBank/DDBJ databases">
        <title>Chromosome-scale assembly of Riccia sorocarpa.</title>
        <authorList>
            <person name="Paukszto L."/>
        </authorList>
    </citation>
    <scope>NUCLEOTIDE SEQUENCE [LARGE SCALE GENOMIC DNA]</scope>
    <source>
        <strain evidence="7">LP-2024</strain>
        <tissue evidence="7">Aerial parts of the thallus</tissue>
    </source>
</reference>
<accession>A0ABD3GDV8</accession>
<keyword evidence="8" id="KW-1185">Reference proteome</keyword>
<evidence type="ECO:0000256" key="3">
    <source>
        <dbReference type="ARBA" id="ARBA00022786"/>
    </source>
</evidence>
<feature type="signal peptide" evidence="4">
    <location>
        <begin position="1"/>
        <end position="23"/>
    </location>
</feature>
<dbReference type="PANTHER" id="PTHR11165">
    <property type="entry name" value="SKP1"/>
    <property type="match status" value="1"/>
</dbReference>
<dbReference type="InterPro" id="IPR001232">
    <property type="entry name" value="SKP1-like"/>
</dbReference>
<dbReference type="Proteomes" id="UP001633002">
    <property type="component" value="Unassembled WGS sequence"/>
</dbReference>
<organism evidence="7 8">
    <name type="scientific">Riccia sorocarpa</name>
    <dbReference type="NCBI Taxonomy" id="122646"/>
    <lineage>
        <taxon>Eukaryota</taxon>
        <taxon>Viridiplantae</taxon>
        <taxon>Streptophyta</taxon>
        <taxon>Embryophyta</taxon>
        <taxon>Marchantiophyta</taxon>
        <taxon>Marchantiopsida</taxon>
        <taxon>Marchantiidae</taxon>
        <taxon>Marchantiales</taxon>
        <taxon>Ricciaceae</taxon>
        <taxon>Riccia</taxon>
    </lineage>
</organism>
<evidence type="ECO:0008006" key="9">
    <source>
        <dbReference type="Google" id="ProtNLM"/>
    </source>
</evidence>
<dbReference type="Pfam" id="PF03931">
    <property type="entry name" value="Skp1_POZ"/>
    <property type="match status" value="2"/>
</dbReference>
<comment type="pathway">
    <text evidence="1">Protein modification; protein ubiquitination.</text>
</comment>
<dbReference type="SMART" id="SM00512">
    <property type="entry name" value="Skp1"/>
    <property type="match status" value="2"/>
</dbReference>
<dbReference type="SUPFAM" id="SSF81382">
    <property type="entry name" value="Skp1 dimerisation domain-like"/>
    <property type="match status" value="2"/>
</dbReference>
<keyword evidence="3" id="KW-0833">Ubl conjugation pathway</keyword>
<protein>
    <recommendedName>
        <fullName evidence="9">SKP1 component POZ domain-containing protein</fullName>
    </recommendedName>
</protein>
<keyword evidence="4" id="KW-0732">Signal</keyword>
<dbReference type="Pfam" id="PF01466">
    <property type="entry name" value="Skp1"/>
    <property type="match status" value="1"/>
</dbReference>
<dbReference type="FunFam" id="3.30.710.10:FF:000124">
    <property type="entry name" value="Protein CBG09126"/>
    <property type="match status" value="2"/>
</dbReference>
<dbReference type="InterPro" id="IPR016072">
    <property type="entry name" value="Skp1_comp_dimer"/>
</dbReference>
<dbReference type="EMBL" id="JBJQOH010000008">
    <property type="protein sequence ID" value="KAL3675334.1"/>
    <property type="molecule type" value="Genomic_DNA"/>
</dbReference>
<evidence type="ECO:0000256" key="1">
    <source>
        <dbReference type="ARBA" id="ARBA00004906"/>
    </source>
</evidence>
<comment type="similarity">
    <text evidence="2">Belongs to the SKP1 family.</text>
</comment>
<feature type="domain" description="SKP1 component dimerisation" evidence="5">
    <location>
        <begin position="132"/>
        <end position="176"/>
    </location>
</feature>
<sequence>MMVHVRQLIVVFSLVLLFQGLESSMSKNRVKLRSSDGEVFEVDLAVAYESHTVKGMIEDAGTESPIQLQNVSGKTLSKVIEYCSYHVQRSKSSDENAGNLEHEMKLWDAEFMKVDPGTIFDLFLAGYYLNIKGLHDLGGKTICGMMKGKTAEQIRKTFNIKDAVSEEEEDVGRENHRVKLRSTDDEVFEVDEVVAYKSRRVRNMIKDSGTENPVLLLKVSSKILRKVLKYCEYHVGNSKSSDDKPATPEDEIKLWDAEFMTVDPATFSDLVEAASYLQIRSLEDLAFQTLHDVEVIGPPHVIQLDIYVCEDKHMCLNCRDFGVFSSA</sequence>
<evidence type="ECO:0000259" key="6">
    <source>
        <dbReference type="Pfam" id="PF03931"/>
    </source>
</evidence>
<feature type="domain" description="SKP1 component POZ" evidence="6">
    <location>
        <begin position="178"/>
        <end position="235"/>
    </location>
</feature>
<dbReference type="InterPro" id="IPR036296">
    <property type="entry name" value="SKP1-like_dim_sf"/>
</dbReference>
<dbReference type="Gene3D" id="3.30.710.10">
    <property type="entry name" value="Potassium Channel Kv1.1, Chain A"/>
    <property type="match status" value="2"/>
</dbReference>
<evidence type="ECO:0000259" key="5">
    <source>
        <dbReference type="Pfam" id="PF01466"/>
    </source>
</evidence>
<evidence type="ECO:0000256" key="4">
    <source>
        <dbReference type="SAM" id="SignalP"/>
    </source>
</evidence>
<evidence type="ECO:0000313" key="7">
    <source>
        <dbReference type="EMBL" id="KAL3675334.1"/>
    </source>
</evidence>
<feature type="domain" description="SKP1 component POZ" evidence="6">
    <location>
        <begin position="29"/>
        <end position="87"/>
    </location>
</feature>
<dbReference type="InterPro" id="IPR016073">
    <property type="entry name" value="Skp1_comp_POZ"/>
</dbReference>
<evidence type="ECO:0000256" key="2">
    <source>
        <dbReference type="ARBA" id="ARBA00009993"/>
    </source>
</evidence>